<keyword evidence="1" id="KW-0812">Transmembrane</keyword>
<feature type="transmembrane region" description="Helical" evidence="1">
    <location>
        <begin position="42"/>
        <end position="61"/>
    </location>
</feature>
<evidence type="ECO:0000256" key="1">
    <source>
        <dbReference type="SAM" id="Phobius"/>
    </source>
</evidence>
<comment type="caution">
    <text evidence="2">The sequence shown here is derived from an EMBL/GenBank/DDBJ whole genome shotgun (WGS) entry which is preliminary data.</text>
</comment>
<dbReference type="InterPro" id="IPR036259">
    <property type="entry name" value="MFS_trans_sf"/>
</dbReference>
<dbReference type="EMBL" id="JAOXHL010000001">
    <property type="protein sequence ID" value="MCV3728233.1"/>
    <property type="molecule type" value="Genomic_DNA"/>
</dbReference>
<feature type="transmembrane region" description="Helical" evidence="1">
    <location>
        <begin position="422"/>
        <end position="444"/>
    </location>
</feature>
<keyword evidence="3" id="KW-1185">Reference proteome</keyword>
<gene>
    <name evidence="2" type="ORF">OF376_00310</name>
</gene>
<feature type="transmembrane region" description="Helical" evidence="1">
    <location>
        <begin position="12"/>
        <end position="30"/>
    </location>
</feature>
<feature type="transmembrane region" description="Helical" evidence="1">
    <location>
        <begin position="292"/>
        <end position="310"/>
    </location>
</feature>
<protein>
    <recommendedName>
        <fullName evidence="4">MFS transporter</fullName>
    </recommendedName>
</protein>
<feature type="transmembrane region" description="Helical" evidence="1">
    <location>
        <begin position="322"/>
        <end position="345"/>
    </location>
</feature>
<feature type="transmembrane region" description="Helical" evidence="1">
    <location>
        <begin position="245"/>
        <end position="263"/>
    </location>
</feature>
<name>A0ABT3BLU9_9BACT</name>
<accession>A0ABT3BLU9</accession>
<feature type="transmembrane region" description="Helical" evidence="1">
    <location>
        <begin position="206"/>
        <end position="224"/>
    </location>
</feature>
<dbReference type="Proteomes" id="UP001208245">
    <property type="component" value="Unassembled WGS sequence"/>
</dbReference>
<feature type="transmembrane region" description="Helical" evidence="1">
    <location>
        <begin position="73"/>
        <end position="94"/>
    </location>
</feature>
<dbReference type="SUPFAM" id="SSF103473">
    <property type="entry name" value="MFS general substrate transporter"/>
    <property type="match status" value="1"/>
</dbReference>
<keyword evidence="1" id="KW-0472">Membrane</keyword>
<keyword evidence="1" id="KW-1133">Transmembrane helix</keyword>
<feature type="transmembrane region" description="Helical" evidence="1">
    <location>
        <begin position="351"/>
        <end position="369"/>
    </location>
</feature>
<dbReference type="RefSeq" id="WP_263821563.1">
    <property type="nucleotide sequence ID" value="NZ_JAOXHL010000001.1"/>
</dbReference>
<reference evidence="2 3" key="1">
    <citation type="journal article" date="2020" name="Int. J. Syst. Evol. Microbiol.">
        <title>Ureaplasma miroungigenitalium sp. nov. isolated from northern elephant seals (Mirounga angustirostris) and Ureaplasma zalophigenitalium sp. nov. isolated from California sea lions (Zalophus californianus).</title>
        <authorList>
            <person name="Volokhov D.V."/>
            <person name="Gulland F.M."/>
            <person name="Gao Y."/>
            <person name="Chizhikov V.E."/>
        </authorList>
    </citation>
    <scope>NUCLEOTIDE SEQUENCE [LARGE SCALE GENOMIC DNA]</scope>
    <source>
        <strain evidence="2 3">ES3182-GEN</strain>
    </source>
</reference>
<feature type="transmembrane region" description="Helical" evidence="1">
    <location>
        <begin position="106"/>
        <end position="126"/>
    </location>
</feature>
<feature type="transmembrane region" description="Helical" evidence="1">
    <location>
        <begin position="163"/>
        <end position="186"/>
    </location>
</feature>
<feature type="transmembrane region" description="Helical" evidence="1">
    <location>
        <begin position="381"/>
        <end position="402"/>
    </location>
</feature>
<evidence type="ECO:0000313" key="2">
    <source>
        <dbReference type="EMBL" id="MCV3728233.1"/>
    </source>
</evidence>
<sequence length="465" mass="53583">MFFGDQQNIISFSVNISVLVVVLVATIVFICRVKRKINNNSFIIAFIYYLVLWTPIMLVRSQNARLQVHLEEYHLMWIVMCAYGFVGIFIRIFADYLYYLVRYRKAFLMFALIAVIASFVPILIKVDTIGNIIQSVGVGIAASCIGTYQLLFKEQYVKDRTFLSVSLLSIPPLLASFITTPIRSLISVWSNDRIHHVINFDAVRVYWIIATIFFVIAFVLWFFIKEVRGVGLIRQHNMRYKSKKLNFLGFILIALSGLLILMIKFSNSGSIATIHIMILDKHRPENALFYKSYLSLIHNFFQLVASMFLLHYLVKKIAIHKIIFMGLFLFAIYHSVIIFITSPIAFMSVHFINGLAYGIVYNGLISIVLKIHLDNKKITTMGIYQSILSIGITLAGFISNYVKFGFNNHQKTYNDFFDHNLNYNLVMIASLVLSGIFLLGGYYLTKKNAFEFKRPRFQYAYTKGL</sequence>
<evidence type="ECO:0008006" key="4">
    <source>
        <dbReference type="Google" id="ProtNLM"/>
    </source>
</evidence>
<dbReference type="Gene3D" id="1.20.1250.20">
    <property type="entry name" value="MFS general substrate transporter like domains"/>
    <property type="match status" value="1"/>
</dbReference>
<proteinExistence type="predicted"/>
<feature type="transmembrane region" description="Helical" evidence="1">
    <location>
        <begin position="132"/>
        <end position="151"/>
    </location>
</feature>
<evidence type="ECO:0000313" key="3">
    <source>
        <dbReference type="Proteomes" id="UP001208245"/>
    </source>
</evidence>
<organism evidence="2 3">
    <name type="scientific">Ureaplasma miroungigenitalium</name>
    <dbReference type="NCBI Taxonomy" id="1042321"/>
    <lineage>
        <taxon>Bacteria</taxon>
        <taxon>Bacillati</taxon>
        <taxon>Mycoplasmatota</taxon>
        <taxon>Mycoplasmoidales</taxon>
        <taxon>Mycoplasmoidaceae</taxon>
        <taxon>Ureaplasma</taxon>
    </lineage>
</organism>